<comment type="caution">
    <text evidence="2">The sequence shown here is derived from an EMBL/GenBank/DDBJ whole genome shotgun (WGS) entry which is preliminary data.</text>
</comment>
<sequence>MKTSLSHLSLENQQELSDIVTRIKSIAMPEKIILFGSYATGKNVNDQYTKEDTRYDYVSDYDILILYKDTDLEYYEIEDKILQTYEYKAPLSLIILHIDAINNQLKVGDYFLEEMLENGVLLYDSGSSTFVTPQKLTKEEKLDKVKADFEFYFSNGSKFLRHAKIELDDSRKEEVSPNLAAYFLHQATESFYSMMLLVYSGYKPKAHNLDKFRKLIKQLAVEITEVFPIVEKDRHELYLFDLMKRAYISAKYKRSFVVSYQDVEELLQRVAHLREITKLLCDSKIESIQNSNL</sequence>
<dbReference type="PANTHER" id="PTHR33933:SF1">
    <property type="entry name" value="PROTEIN ADENYLYLTRANSFERASE MNTA-RELATED"/>
    <property type="match status" value="1"/>
</dbReference>
<reference evidence="3" key="1">
    <citation type="journal article" date="2019" name="Int. J. Syst. Evol. Microbiol.">
        <title>The Global Catalogue of Microorganisms (GCM) 10K type strain sequencing project: providing services to taxonomists for standard genome sequencing and annotation.</title>
        <authorList>
            <consortium name="The Broad Institute Genomics Platform"/>
            <consortium name="The Broad Institute Genome Sequencing Center for Infectious Disease"/>
            <person name="Wu L."/>
            <person name="Ma J."/>
        </authorList>
    </citation>
    <scope>NUCLEOTIDE SEQUENCE [LARGE SCALE GENOMIC DNA]</scope>
    <source>
        <strain evidence="3">JCM 31319</strain>
    </source>
</reference>
<organism evidence="2 3">
    <name type="scientific">Pontibacter rugosus</name>
    <dbReference type="NCBI Taxonomy" id="1745966"/>
    <lineage>
        <taxon>Bacteria</taxon>
        <taxon>Pseudomonadati</taxon>
        <taxon>Bacteroidota</taxon>
        <taxon>Cytophagia</taxon>
        <taxon>Cytophagales</taxon>
        <taxon>Hymenobacteraceae</taxon>
        <taxon>Pontibacter</taxon>
    </lineage>
</organism>
<dbReference type="InterPro" id="IPR052548">
    <property type="entry name" value="Type_VII_TA_antitoxin"/>
</dbReference>
<dbReference type="SUPFAM" id="SSF81301">
    <property type="entry name" value="Nucleotidyltransferase"/>
    <property type="match status" value="1"/>
</dbReference>
<protein>
    <submittedName>
        <fullName evidence="2">HEPN domain-containing protein</fullName>
    </submittedName>
</protein>
<proteinExistence type="predicted"/>
<dbReference type="Pfam" id="PF05168">
    <property type="entry name" value="HEPN"/>
    <property type="match status" value="1"/>
</dbReference>
<accession>A0ABW3SKC3</accession>
<dbReference type="Gene3D" id="3.30.460.10">
    <property type="entry name" value="Beta Polymerase, domain 2"/>
    <property type="match status" value="1"/>
</dbReference>
<dbReference type="SMART" id="SM00748">
    <property type="entry name" value="HEPN"/>
    <property type="match status" value="1"/>
</dbReference>
<dbReference type="SUPFAM" id="SSF81593">
    <property type="entry name" value="Nucleotidyltransferase substrate binding subunit/domain"/>
    <property type="match status" value="1"/>
</dbReference>
<dbReference type="Proteomes" id="UP001597094">
    <property type="component" value="Unassembled WGS sequence"/>
</dbReference>
<evidence type="ECO:0000313" key="2">
    <source>
        <dbReference type="EMBL" id="MFD1185271.1"/>
    </source>
</evidence>
<dbReference type="RefSeq" id="WP_377523016.1">
    <property type="nucleotide sequence ID" value="NZ_JBHTLD010000017.1"/>
</dbReference>
<evidence type="ECO:0000259" key="1">
    <source>
        <dbReference type="SMART" id="SM00748"/>
    </source>
</evidence>
<dbReference type="InterPro" id="IPR043519">
    <property type="entry name" value="NT_sf"/>
</dbReference>
<gene>
    <name evidence="2" type="ORF">ACFQ2O_03560</name>
</gene>
<keyword evidence="3" id="KW-1185">Reference proteome</keyword>
<dbReference type="CDD" id="cd05403">
    <property type="entry name" value="NT_KNTase_like"/>
    <property type="match status" value="1"/>
</dbReference>
<dbReference type="Pfam" id="PF18765">
    <property type="entry name" value="Polbeta"/>
    <property type="match status" value="1"/>
</dbReference>
<evidence type="ECO:0000313" key="3">
    <source>
        <dbReference type="Proteomes" id="UP001597094"/>
    </source>
</evidence>
<dbReference type="PANTHER" id="PTHR33933">
    <property type="entry name" value="NUCLEOTIDYLTRANSFERASE"/>
    <property type="match status" value="1"/>
</dbReference>
<dbReference type="InterPro" id="IPR007842">
    <property type="entry name" value="HEPN_dom"/>
</dbReference>
<name>A0ABW3SKC3_9BACT</name>
<feature type="domain" description="HEPN" evidence="1">
    <location>
        <begin position="153"/>
        <end position="273"/>
    </location>
</feature>
<dbReference type="EMBL" id="JBHTLD010000017">
    <property type="protein sequence ID" value="MFD1185271.1"/>
    <property type="molecule type" value="Genomic_DNA"/>
</dbReference>
<dbReference type="InterPro" id="IPR041633">
    <property type="entry name" value="Polbeta"/>
</dbReference>
<dbReference type="Gene3D" id="1.20.120.330">
    <property type="entry name" value="Nucleotidyltransferases domain 2"/>
    <property type="match status" value="1"/>
</dbReference>